<evidence type="ECO:0000313" key="3">
    <source>
        <dbReference type="Proteomes" id="UP000295443"/>
    </source>
</evidence>
<dbReference type="AlphaFoldDB" id="A0A4V2NX75"/>
<dbReference type="Gene3D" id="3.10.620.30">
    <property type="match status" value="1"/>
</dbReference>
<sequence length="225" mass="25419">MSENLLQSTVRHLLSVHPPANERECCVVLHDFVRDNILFGFTSQFESIAPEQTLRLGRGHCNAQADLFRALLEEAGITARLRFVYIDKRILRYAVPTPIYLVLPHTLFHAVTQVRVSNRWLNTDSYLFNPDGFKRQKDQLTRTGLPAGFGLTESATCYWDGNSDAFAQANPDALTAGDEVFPNLRAATDAQAGNNNLLGIHFNTWLGLIPRPLKHAWNRYINSRL</sequence>
<accession>A0A4V2NX75</accession>
<dbReference type="RefSeq" id="WP_131444402.1">
    <property type="nucleotide sequence ID" value="NZ_SJZB01000003.1"/>
</dbReference>
<name>A0A4V2NX75_9PROT</name>
<keyword evidence="3" id="KW-1185">Reference proteome</keyword>
<proteinExistence type="predicted"/>
<dbReference type="InterPro" id="IPR038765">
    <property type="entry name" value="Papain-like_cys_pep_sf"/>
</dbReference>
<gene>
    <name evidence="2" type="ORF">EZJ19_00770</name>
</gene>
<feature type="domain" description="Transglutaminase-like" evidence="1">
    <location>
        <begin position="24"/>
        <end position="124"/>
    </location>
</feature>
<comment type="caution">
    <text evidence="2">The sequence shown here is derived from an EMBL/GenBank/DDBJ whole genome shotgun (WGS) entry which is preliminary data.</text>
</comment>
<organism evidence="2 3">
    <name type="scientific">Parasulfuritortus cantonensis</name>
    <dbReference type="NCBI Taxonomy" id="2528202"/>
    <lineage>
        <taxon>Bacteria</taxon>
        <taxon>Pseudomonadati</taxon>
        <taxon>Pseudomonadota</taxon>
        <taxon>Betaproteobacteria</taxon>
        <taxon>Nitrosomonadales</taxon>
        <taxon>Thiobacillaceae</taxon>
        <taxon>Parasulfuritortus</taxon>
    </lineage>
</organism>
<dbReference type="Pfam" id="PF01841">
    <property type="entry name" value="Transglut_core"/>
    <property type="match status" value="1"/>
</dbReference>
<protein>
    <submittedName>
        <fullName evidence="2">Transglutaminase domain-containing protein</fullName>
    </submittedName>
</protein>
<dbReference type="EMBL" id="SJZB01000003">
    <property type="protein sequence ID" value="TCJ20142.1"/>
    <property type="molecule type" value="Genomic_DNA"/>
</dbReference>
<dbReference type="OrthoDB" id="5438043at2"/>
<dbReference type="InterPro" id="IPR002931">
    <property type="entry name" value="Transglutaminase-like"/>
</dbReference>
<evidence type="ECO:0000259" key="1">
    <source>
        <dbReference type="Pfam" id="PF01841"/>
    </source>
</evidence>
<evidence type="ECO:0000313" key="2">
    <source>
        <dbReference type="EMBL" id="TCJ20142.1"/>
    </source>
</evidence>
<dbReference type="Proteomes" id="UP000295443">
    <property type="component" value="Unassembled WGS sequence"/>
</dbReference>
<reference evidence="2 3" key="1">
    <citation type="submission" date="2019-03" db="EMBL/GenBank/DDBJ databases">
        <title>Genome sequence of Thiobacillaceae bacterium LSR1, a sulfur-oxidizing bacterium isolated from freshwater sediment.</title>
        <authorList>
            <person name="Li S."/>
        </authorList>
    </citation>
    <scope>NUCLEOTIDE SEQUENCE [LARGE SCALE GENOMIC DNA]</scope>
    <source>
        <strain evidence="2 3">LSR1</strain>
    </source>
</reference>
<dbReference type="SUPFAM" id="SSF54001">
    <property type="entry name" value="Cysteine proteinases"/>
    <property type="match status" value="1"/>
</dbReference>